<organism evidence="1 2">
    <name type="scientific">Dryococelus australis</name>
    <dbReference type="NCBI Taxonomy" id="614101"/>
    <lineage>
        <taxon>Eukaryota</taxon>
        <taxon>Metazoa</taxon>
        <taxon>Ecdysozoa</taxon>
        <taxon>Arthropoda</taxon>
        <taxon>Hexapoda</taxon>
        <taxon>Insecta</taxon>
        <taxon>Pterygota</taxon>
        <taxon>Neoptera</taxon>
        <taxon>Polyneoptera</taxon>
        <taxon>Phasmatodea</taxon>
        <taxon>Verophasmatodea</taxon>
        <taxon>Anareolatae</taxon>
        <taxon>Phasmatidae</taxon>
        <taxon>Eurycanthinae</taxon>
        <taxon>Dryococelus</taxon>
    </lineage>
</organism>
<gene>
    <name evidence="1" type="ORF">PR048_001229</name>
</gene>
<keyword evidence="2" id="KW-1185">Reference proteome</keyword>
<protein>
    <submittedName>
        <fullName evidence="1">Uncharacterized protein</fullName>
    </submittedName>
</protein>
<proteinExistence type="predicted"/>
<evidence type="ECO:0000313" key="2">
    <source>
        <dbReference type="Proteomes" id="UP001159363"/>
    </source>
</evidence>
<dbReference type="Proteomes" id="UP001159363">
    <property type="component" value="Chromosome 1"/>
</dbReference>
<sequence length="107" mass="12474">MGQMYLQTDIFYQKFDLYLTATGKTSAADAVKSALLLRFVGNYSLRTFNTFKFSGIFIPILLLAQEKHHILKIHWEEGEKFDNFLTSLKILVRNYKFADKEDSIIQD</sequence>
<evidence type="ECO:0000313" key="1">
    <source>
        <dbReference type="EMBL" id="KAJ8895889.1"/>
    </source>
</evidence>
<comment type="caution">
    <text evidence="1">The sequence shown here is derived from an EMBL/GenBank/DDBJ whole genome shotgun (WGS) entry which is preliminary data.</text>
</comment>
<reference evidence="1 2" key="1">
    <citation type="submission" date="2023-02" db="EMBL/GenBank/DDBJ databases">
        <title>LHISI_Scaffold_Assembly.</title>
        <authorList>
            <person name="Stuart O.P."/>
            <person name="Cleave R."/>
            <person name="Magrath M.J.L."/>
            <person name="Mikheyev A.S."/>
        </authorList>
    </citation>
    <scope>NUCLEOTIDE SEQUENCE [LARGE SCALE GENOMIC DNA]</scope>
    <source>
        <strain evidence="1">Daus_M_001</strain>
        <tissue evidence="1">Leg muscle</tissue>
    </source>
</reference>
<accession>A0ABQ9IGX5</accession>
<dbReference type="EMBL" id="JARBHB010000001">
    <property type="protein sequence ID" value="KAJ8895889.1"/>
    <property type="molecule type" value="Genomic_DNA"/>
</dbReference>
<name>A0ABQ9IGX5_9NEOP</name>